<dbReference type="EMBL" id="VMBP01000002">
    <property type="protein sequence ID" value="TSJ63200.1"/>
    <property type="molecule type" value="Genomic_DNA"/>
</dbReference>
<evidence type="ECO:0000313" key="3">
    <source>
        <dbReference type="EMBL" id="TSJ63200.1"/>
    </source>
</evidence>
<dbReference type="SMART" id="SM00287">
    <property type="entry name" value="SH3b"/>
    <property type="match status" value="1"/>
</dbReference>
<feature type="signal peptide" evidence="1">
    <location>
        <begin position="1"/>
        <end position="25"/>
    </location>
</feature>
<evidence type="ECO:0000313" key="4">
    <source>
        <dbReference type="Proteomes" id="UP000315321"/>
    </source>
</evidence>
<accession>A0ABY3DT17</accession>
<evidence type="ECO:0000256" key="1">
    <source>
        <dbReference type="SAM" id="SignalP"/>
    </source>
</evidence>
<dbReference type="Gene3D" id="2.30.30.40">
    <property type="entry name" value="SH3 Domains"/>
    <property type="match status" value="1"/>
</dbReference>
<dbReference type="RefSeq" id="WP_144342689.1">
    <property type="nucleotide sequence ID" value="NZ_VMBP01000002.1"/>
</dbReference>
<evidence type="ECO:0000259" key="2">
    <source>
        <dbReference type="PROSITE" id="PS51781"/>
    </source>
</evidence>
<sequence>MSLVKSLALAAGLLVAGSVMSAASAAVVTGNVNVRSGPGTNYRVIGSLPAGARVDVGGCRGNWCRVAGGWVSASFLSGGGTSVVVSPDYSGVDDVALGVGAFALGAAVGSAWDGGWGYYGPGWGYGGPWWGPRYGYWRGGPGWRGPAYWRGRPAYWRGAPGWRGRPAYWRGAPGWRGAPAWRGRPAYWGGRPAFRGAPAFRGRPVYMRGGGMGFGRGFGGRGFR</sequence>
<proteinExistence type="predicted"/>
<feature type="chain" id="PRO_5047036149" evidence="1">
    <location>
        <begin position="26"/>
        <end position="224"/>
    </location>
</feature>
<dbReference type="Pfam" id="PF08239">
    <property type="entry name" value="SH3_3"/>
    <property type="match status" value="1"/>
</dbReference>
<keyword evidence="4" id="KW-1185">Reference proteome</keyword>
<keyword evidence="1" id="KW-0732">Signal</keyword>
<feature type="domain" description="SH3b" evidence="2">
    <location>
        <begin position="22"/>
        <end position="94"/>
    </location>
</feature>
<protein>
    <submittedName>
        <fullName evidence="3">SH3 domain-containing protein</fullName>
    </submittedName>
</protein>
<dbReference type="Proteomes" id="UP000315321">
    <property type="component" value="Unassembled WGS sequence"/>
</dbReference>
<dbReference type="InterPro" id="IPR003646">
    <property type="entry name" value="SH3-like_bac-type"/>
</dbReference>
<name>A0ABY3DT17_9HYPH</name>
<gene>
    <name evidence="3" type="ORF">FO470_09570</name>
</gene>
<dbReference type="PROSITE" id="PS51781">
    <property type="entry name" value="SH3B"/>
    <property type="match status" value="1"/>
</dbReference>
<organism evidence="3 4">
    <name type="scientific">Ancylobacter moscoviensis</name>
    <dbReference type="NCBI Taxonomy" id="2597768"/>
    <lineage>
        <taxon>Bacteria</taxon>
        <taxon>Pseudomonadati</taxon>
        <taxon>Pseudomonadota</taxon>
        <taxon>Alphaproteobacteria</taxon>
        <taxon>Hyphomicrobiales</taxon>
        <taxon>Xanthobacteraceae</taxon>
        <taxon>Ancylobacter</taxon>
    </lineage>
</organism>
<reference evidence="3 4" key="1">
    <citation type="submission" date="2019-07" db="EMBL/GenBank/DDBJ databases">
        <authorList>
            <person name="Grouzdev D.S."/>
        </authorList>
    </citation>
    <scope>NUCLEOTIDE SEQUENCE [LARGE SCALE GENOMIC DNA]</scope>
    <source>
        <strain evidence="3 4">3C</strain>
    </source>
</reference>
<comment type="caution">
    <text evidence="3">The sequence shown here is derived from an EMBL/GenBank/DDBJ whole genome shotgun (WGS) entry which is preliminary data.</text>
</comment>